<dbReference type="InterPro" id="IPR006015">
    <property type="entry name" value="Universal_stress_UspA"/>
</dbReference>
<dbReference type="STRING" id="1072256.CUTER_04980"/>
<dbReference type="PANTHER" id="PTHR46268:SF6">
    <property type="entry name" value="UNIVERSAL STRESS PROTEIN UP12"/>
    <property type="match status" value="1"/>
</dbReference>
<dbReference type="EMBL" id="CP011546">
    <property type="protein sequence ID" value="AKK10997.1"/>
    <property type="molecule type" value="Genomic_DNA"/>
</dbReference>
<evidence type="ECO:0000256" key="1">
    <source>
        <dbReference type="ARBA" id="ARBA00008791"/>
    </source>
</evidence>
<dbReference type="InterPro" id="IPR006016">
    <property type="entry name" value="UspA"/>
</dbReference>
<gene>
    <name evidence="3" type="ORF">CUTER_04980</name>
</gene>
<reference evidence="4" key="2">
    <citation type="submission" date="2015-05" db="EMBL/GenBank/DDBJ databases">
        <title>Complete genome sequence of Corynebacterium uterequi DSM 45634, isolated from the uterus of a maiden mare.</title>
        <authorList>
            <person name="Ruckert C."/>
            <person name="Albersmeier A."/>
            <person name="Winkler A."/>
            <person name="Tauch A."/>
        </authorList>
    </citation>
    <scope>NUCLEOTIDE SEQUENCE [LARGE SCALE GENOMIC DNA]</scope>
    <source>
        <strain evidence="4">DSM 45634</strain>
    </source>
</reference>
<dbReference type="InterPro" id="IPR014729">
    <property type="entry name" value="Rossmann-like_a/b/a_fold"/>
</dbReference>
<proteinExistence type="inferred from homology"/>
<organism evidence="3 4">
    <name type="scientific">Corynebacterium uterequi</name>
    <dbReference type="NCBI Taxonomy" id="1072256"/>
    <lineage>
        <taxon>Bacteria</taxon>
        <taxon>Bacillati</taxon>
        <taxon>Actinomycetota</taxon>
        <taxon>Actinomycetes</taxon>
        <taxon>Mycobacteriales</taxon>
        <taxon>Corynebacteriaceae</taxon>
        <taxon>Corynebacterium</taxon>
    </lineage>
</organism>
<dbReference type="RefSeq" id="WP_047259482.1">
    <property type="nucleotide sequence ID" value="NZ_CP011546.1"/>
</dbReference>
<dbReference type="AlphaFoldDB" id="A0A0G3HIK8"/>
<sequence>MYSYKTIVVGTDGSDTSLVAVRHAASMARVYDAALVLVCAYHGTTHTLLNSPNRDISALPVVSESRAEEYLTDAKVIAEEEGVTNIKLEARAATAVNALMHAVDDNDADALVIGNKGMNTITGRVFGNIPTEIARRAKVDVVLVNTQETRA</sequence>
<protein>
    <submittedName>
        <fullName evidence="3">Universal stress protein UspA-like protein</fullName>
    </submittedName>
</protein>
<evidence type="ECO:0000259" key="2">
    <source>
        <dbReference type="Pfam" id="PF00582"/>
    </source>
</evidence>
<keyword evidence="4" id="KW-1185">Reference proteome</keyword>
<feature type="domain" description="UspA" evidence="2">
    <location>
        <begin position="4"/>
        <end position="144"/>
    </location>
</feature>
<dbReference type="Proteomes" id="UP000035548">
    <property type="component" value="Chromosome"/>
</dbReference>
<evidence type="ECO:0000313" key="3">
    <source>
        <dbReference type="EMBL" id="AKK10997.1"/>
    </source>
</evidence>
<dbReference type="SUPFAM" id="SSF52402">
    <property type="entry name" value="Adenine nucleotide alpha hydrolases-like"/>
    <property type="match status" value="1"/>
</dbReference>
<dbReference type="Pfam" id="PF00582">
    <property type="entry name" value="Usp"/>
    <property type="match status" value="1"/>
</dbReference>
<reference evidence="3 4" key="1">
    <citation type="journal article" date="2015" name="Genome Announc.">
        <title>Virulence Factor Genes Detected in the Complete Genome Sequence of Corynebacterium uterequi DSM 45634, Isolated from the Uterus of a Maiden Mare.</title>
        <authorList>
            <person name="Ruckert C."/>
            <person name="Kriete M."/>
            <person name="Jaenicke S."/>
            <person name="Winkler A."/>
            <person name="Tauch A."/>
        </authorList>
    </citation>
    <scope>NUCLEOTIDE SEQUENCE [LARGE SCALE GENOMIC DNA]</scope>
    <source>
        <strain evidence="3 4">DSM 45634</strain>
    </source>
</reference>
<evidence type="ECO:0000313" key="4">
    <source>
        <dbReference type="Proteomes" id="UP000035548"/>
    </source>
</evidence>
<comment type="similarity">
    <text evidence="1">Belongs to the universal stress protein A family.</text>
</comment>
<dbReference type="PANTHER" id="PTHR46268">
    <property type="entry name" value="STRESS RESPONSE PROTEIN NHAX"/>
    <property type="match status" value="1"/>
</dbReference>
<name>A0A0G3HIK8_9CORY</name>
<dbReference type="CDD" id="cd00293">
    <property type="entry name" value="USP-like"/>
    <property type="match status" value="1"/>
</dbReference>
<dbReference type="OrthoDB" id="4420982at2"/>
<dbReference type="Gene3D" id="3.40.50.620">
    <property type="entry name" value="HUPs"/>
    <property type="match status" value="1"/>
</dbReference>
<dbReference type="PATRIC" id="fig|1072256.5.peg.985"/>
<dbReference type="KEGG" id="cut:CUTER_04980"/>
<accession>A0A0G3HIK8</accession>
<dbReference type="PRINTS" id="PR01438">
    <property type="entry name" value="UNVRSLSTRESS"/>
</dbReference>